<dbReference type="EMBL" id="JAHQIW010003963">
    <property type="protein sequence ID" value="KAJ1360797.1"/>
    <property type="molecule type" value="Genomic_DNA"/>
</dbReference>
<sequence length="54" mass="6270">MWNVYLDTLQSSFTNSRDEADSVVLEALFLQRLTQPYTDDTIVELIAHMSPTHR</sequence>
<dbReference type="Proteomes" id="UP001196413">
    <property type="component" value="Unassembled WGS sequence"/>
</dbReference>
<protein>
    <submittedName>
        <fullName evidence="1">Uncharacterized protein</fullName>
    </submittedName>
</protein>
<comment type="caution">
    <text evidence="1">The sequence shown here is derived from an EMBL/GenBank/DDBJ whole genome shotgun (WGS) entry which is preliminary data.</text>
</comment>
<dbReference type="AlphaFoldDB" id="A0AAD5MLN1"/>
<evidence type="ECO:0000313" key="2">
    <source>
        <dbReference type="Proteomes" id="UP001196413"/>
    </source>
</evidence>
<organism evidence="1 2">
    <name type="scientific">Parelaphostrongylus tenuis</name>
    <name type="common">Meningeal worm</name>
    <dbReference type="NCBI Taxonomy" id="148309"/>
    <lineage>
        <taxon>Eukaryota</taxon>
        <taxon>Metazoa</taxon>
        <taxon>Ecdysozoa</taxon>
        <taxon>Nematoda</taxon>
        <taxon>Chromadorea</taxon>
        <taxon>Rhabditida</taxon>
        <taxon>Rhabditina</taxon>
        <taxon>Rhabditomorpha</taxon>
        <taxon>Strongyloidea</taxon>
        <taxon>Metastrongylidae</taxon>
        <taxon>Parelaphostrongylus</taxon>
    </lineage>
</organism>
<reference evidence="1" key="1">
    <citation type="submission" date="2021-06" db="EMBL/GenBank/DDBJ databases">
        <title>Parelaphostrongylus tenuis whole genome reference sequence.</title>
        <authorList>
            <person name="Garwood T.J."/>
            <person name="Larsen P.A."/>
            <person name="Fountain-Jones N.M."/>
            <person name="Garbe J.R."/>
            <person name="Macchietto M.G."/>
            <person name="Kania S.A."/>
            <person name="Gerhold R.W."/>
            <person name="Richards J.E."/>
            <person name="Wolf T.M."/>
        </authorList>
    </citation>
    <scope>NUCLEOTIDE SEQUENCE</scope>
    <source>
        <strain evidence="1">MNPRO001-30</strain>
        <tissue evidence="1">Meninges</tissue>
    </source>
</reference>
<accession>A0AAD5MLN1</accession>
<name>A0AAD5MLN1_PARTN</name>
<gene>
    <name evidence="1" type="ORF">KIN20_019862</name>
</gene>
<evidence type="ECO:0000313" key="1">
    <source>
        <dbReference type="EMBL" id="KAJ1360797.1"/>
    </source>
</evidence>
<keyword evidence="2" id="KW-1185">Reference proteome</keyword>
<proteinExistence type="predicted"/>